<sequence>MTDAELRLLQERLDTLAGSRNARVRDQSAVRLQELEALRTIPKMRSATATAAPTAEEFNRLRDDVAQLYALLSTVARALVRRNEGKA</sequence>
<evidence type="ECO:0000313" key="1">
    <source>
        <dbReference type="EMBL" id="PTW53567.1"/>
    </source>
</evidence>
<protein>
    <submittedName>
        <fullName evidence="1">Uncharacterized protein</fullName>
    </submittedName>
</protein>
<keyword evidence="2" id="KW-1185">Reference proteome</keyword>
<evidence type="ECO:0000313" key="2">
    <source>
        <dbReference type="Proteomes" id="UP000244081"/>
    </source>
</evidence>
<dbReference type="RefSeq" id="WP_107992090.1">
    <property type="nucleotide sequence ID" value="NZ_QAYG01000016.1"/>
</dbReference>
<dbReference type="EMBL" id="QAYG01000016">
    <property type="protein sequence ID" value="PTW53567.1"/>
    <property type="molecule type" value="Genomic_DNA"/>
</dbReference>
<proteinExistence type="predicted"/>
<accession>A0A2T5UPX4</accession>
<comment type="caution">
    <text evidence="1">The sequence shown here is derived from an EMBL/GenBank/DDBJ whole genome shotgun (WGS) entry which is preliminary data.</text>
</comment>
<dbReference type="AlphaFoldDB" id="A0A2T5UPX4"/>
<dbReference type="Proteomes" id="UP000244081">
    <property type="component" value="Unassembled WGS sequence"/>
</dbReference>
<gene>
    <name evidence="1" type="ORF">C8N35_11622</name>
</gene>
<organism evidence="1 2">
    <name type="scientific">Breoghania corrubedonensis</name>
    <dbReference type="NCBI Taxonomy" id="665038"/>
    <lineage>
        <taxon>Bacteria</taxon>
        <taxon>Pseudomonadati</taxon>
        <taxon>Pseudomonadota</taxon>
        <taxon>Alphaproteobacteria</taxon>
        <taxon>Hyphomicrobiales</taxon>
        <taxon>Stappiaceae</taxon>
        <taxon>Breoghania</taxon>
    </lineage>
</organism>
<name>A0A2T5UPX4_9HYPH</name>
<reference evidence="1 2" key="1">
    <citation type="submission" date="2018-04" db="EMBL/GenBank/DDBJ databases">
        <title>Genomic Encyclopedia of Archaeal and Bacterial Type Strains, Phase II (KMG-II): from individual species to whole genera.</title>
        <authorList>
            <person name="Goeker M."/>
        </authorList>
    </citation>
    <scope>NUCLEOTIDE SEQUENCE [LARGE SCALE GENOMIC DNA]</scope>
    <source>
        <strain evidence="1 2">DSM 23382</strain>
    </source>
</reference>